<name>A0A2C6ADT3_FUSNP</name>
<organism evidence="2 3">
    <name type="scientific">Fusobacterium nucleatum subsp. polymorphum</name>
    <name type="common">Fusobacterium polymorphum</name>
    <dbReference type="NCBI Taxonomy" id="76857"/>
    <lineage>
        <taxon>Bacteria</taxon>
        <taxon>Fusobacteriati</taxon>
        <taxon>Fusobacteriota</taxon>
        <taxon>Fusobacteriia</taxon>
        <taxon>Fusobacteriales</taxon>
        <taxon>Fusobacteriaceae</taxon>
        <taxon>Fusobacterium</taxon>
    </lineage>
</organism>
<protein>
    <recommendedName>
        <fullName evidence="4">Lipoprotein</fullName>
    </recommendedName>
</protein>
<evidence type="ECO:0000313" key="2">
    <source>
        <dbReference type="EMBL" id="PHI09960.1"/>
    </source>
</evidence>
<evidence type="ECO:0000256" key="1">
    <source>
        <dbReference type="SAM" id="SignalP"/>
    </source>
</evidence>
<accession>A0A2C6ADT3</accession>
<comment type="caution">
    <text evidence="2">The sequence shown here is derived from an EMBL/GenBank/DDBJ whole genome shotgun (WGS) entry which is preliminary data.</text>
</comment>
<dbReference type="Proteomes" id="UP000221504">
    <property type="component" value="Unassembled WGS sequence"/>
</dbReference>
<sequence length="240" mass="28080">MKNNFRKIVIFVLVLCSFIFTNCFKKTDEVSDKTEILTEENEQTTNFLQEIPQIKKTEKQITWKRDRNVDQDDIIHKVWIKSAVDEEGSIVFNENDLFLTVDDGSGDEMVWHLSKVIDGLLGEEKGEYKIISEIAYKIDVGDGSFGVLVLSQYKDNKVYPVILRYVDTLDNKGEINFFQILPFINENTQDIDFNKKNISNVEVFNNKDIVIEYSDETYEHYIPKLIQTSNYNEYKIVKIE</sequence>
<evidence type="ECO:0008006" key="4">
    <source>
        <dbReference type="Google" id="ProtNLM"/>
    </source>
</evidence>
<evidence type="ECO:0000313" key="3">
    <source>
        <dbReference type="Proteomes" id="UP000221504"/>
    </source>
</evidence>
<reference evidence="2 3" key="1">
    <citation type="submission" date="2017-06" db="EMBL/GenBank/DDBJ databases">
        <title>Draft genome sequence of Fusobacterium nucleatum subsp. polymorphum KCOM 1267 (=ChDC F290).</title>
        <authorList>
            <person name="Kook J.-K."/>
            <person name="Park S.-N."/>
            <person name="Lim Y.K."/>
            <person name="Roh H."/>
        </authorList>
    </citation>
    <scope>NUCLEOTIDE SEQUENCE [LARGE SCALE GENOMIC DNA]</scope>
    <source>
        <strain evidence="3">KCOM 1267(ChDC F290)</strain>
    </source>
</reference>
<dbReference type="RefSeq" id="WP_099010734.1">
    <property type="nucleotide sequence ID" value="NZ_CP077154.1"/>
</dbReference>
<feature type="signal peptide" evidence="1">
    <location>
        <begin position="1"/>
        <end position="25"/>
    </location>
</feature>
<feature type="chain" id="PRO_5012632246" description="Lipoprotein" evidence="1">
    <location>
        <begin position="26"/>
        <end position="240"/>
    </location>
</feature>
<keyword evidence="1" id="KW-0732">Signal</keyword>
<gene>
    <name evidence="2" type="ORF">CBG52_01790</name>
</gene>
<proteinExistence type="predicted"/>
<dbReference type="AlphaFoldDB" id="A0A2C6ADT3"/>
<dbReference type="EMBL" id="NIRM01000001">
    <property type="protein sequence ID" value="PHI09960.1"/>
    <property type="molecule type" value="Genomic_DNA"/>
</dbReference>